<reference evidence="2" key="1">
    <citation type="submission" date="2021-06" db="EMBL/GenBank/DDBJ databases">
        <title>Comparative genomics, transcriptomics and evolutionary studies reveal genomic signatures of adaptation to plant cell wall in hemibiotrophic fungi.</title>
        <authorList>
            <consortium name="DOE Joint Genome Institute"/>
            <person name="Baroncelli R."/>
            <person name="Diaz J.F."/>
            <person name="Benocci T."/>
            <person name="Peng M."/>
            <person name="Battaglia E."/>
            <person name="Haridas S."/>
            <person name="Andreopoulos W."/>
            <person name="Labutti K."/>
            <person name="Pangilinan J."/>
            <person name="Floch G.L."/>
            <person name="Makela M.R."/>
            <person name="Henrissat B."/>
            <person name="Grigoriev I.V."/>
            <person name="Crouch J.A."/>
            <person name="De Vries R.P."/>
            <person name="Sukno S.A."/>
            <person name="Thon M.R."/>
        </authorList>
    </citation>
    <scope>NUCLEOTIDE SEQUENCE</scope>
    <source>
        <strain evidence="2">MAFF235873</strain>
    </source>
</reference>
<keyword evidence="3" id="KW-1185">Reference proteome</keyword>
<name>A0AAD9HCD3_9PEZI</name>
<evidence type="ECO:0000256" key="1">
    <source>
        <dbReference type="SAM" id="MobiDB-lite"/>
    </source>
</evidence>
<dbReference type="EMBL" id="MU842935">
    <property type="protein sequence ID" value="KAK2025509.1"/>
    <property type="molecule type" value="Genomic_DNA"/>
</dbReference>
<sequence length="153" mass="17016">MGRERGGGEDGGKQERRLQENLRHSSPLIPTGYCTKSRRKPEKPVDEVFSRWLRQTRWYSGRGHQHHGASQRQEETGRVDKGTTFFPFSARQKIDTDTRVPGGDRRASVLPPSVDVARWPAPGPEDRREGGRGNSHNAGADGNRVAAAQYGQG</sequence>
<feature type="compositionally biased region" description="Basic and acidic residues" evidence="1">
    <location>
        <begin position="72"/>
        <end position="81"/>
    </location>
</feature>
<evidence type="ECO:0000313" key="3">
    <source>
        <dbReference type="Proteomes" id="UP001232148"/>
    </source>
</evidence>
<gene>
    <name evidence="2" type="ORF">LX32DRAFT_52926</name>
</gene>
<dbReference type="Proteomes" id="UP001232148">
    <property type="component" value="Unassembled WGS sequence"/>
</dbReference>
<feature type="compositionally biased region" description="Basic and acidic residues" evidence="1">
    <location>
        <begin position="92"/>
        <end position="107"/>
    </location>
</feature>
<evidence type="ECO:0000313" key="2">
    <source>
        <dbReference type="EMBL" id="KAK2025509.1"/>
    </source>
</evidence>
<comment type="caution">
    <text evidence="2">The sequence shown here is derived from an EMBL/GenBank/DDBJ whole genome shotgun (WGS) entry which is preliminary data.</text>
</comment>
<feature type="compositionally biased region" description="Basic and acidic residues" evidence="1">
    <location>
        <begin position="1"/>
        <end position="23"/>
    </location>
</feature>
<organism evidence="2 3">
    <name type="scientific">Colletotrichum zoysiae</name>
    <dbReference type="NCBI Taxonomy" id="1216348"/>
    <lineage>
        <taxon>Eukaryota</taxon>
        <taxon>Fungi</taxon>
        <taxon>Dikarya</taxon>
        <taxon>Ascomycota</taxon>
        <taxon>Pezizomycotina</taxon>
        <taxon>Sordariomycetes</taxon>
        <taxon>Hypocreomycetidae</taxon>
        <taxon>Glomerellales</taxon>
        <taxon>Glomerellaceae</taxon>
        <taxon>Colletotrichum</taxon>
        <taxon>Colletotrichum graminicola species complex</taxon>
    </lineage>
</organism>
<feature type="region of interest" description="Disordered" evidence="1">
    <location>
        <begin position="1"/>
        <end position="153"/>
    </location>
</feature>
<protein>
    <submittedName>
        <fullName evidence="2">Uncharacterized protein</fullName>
    </submittedName>
</protein>
<proteinExistence type="predicted"/>
<accession>A0AAD9HCD3</accession>
<dbReference type="AlphaFoldDB" id="A0AAD9HCD3"/>